<evidence type="ECO:0000313" key="10">
    <source>
        <dbReference type="Proteomes" id="UP000694620"/>
    </source>
</evidence>
<evidence type="ECO:0000256" key="6">
    <source>
        <dbReference type="ARBA" id="ARBA00023274"/>
    </source>
</evidence>
<reference evidence="9" key="2">
    <citation type="submission" date="2025-08" db="UniProtKB">
        <authorList>
            <consortium name="Ensembl"/>
        </authorList>
    </citation>
    <scope>IDENTIFICATION</scope>
</reference>
<gene>
    <name evidence="9" type="primary">DAP3</name>
</gene>
<sequence>MLLGIANFSDLCIFICGMISYVLLGTQGHKLLLRAPTLFVLSAHLWLKNCRELMPSSYNASRFDQPVEASVWLKNFRITNERFLKQMKTQQKYIWSKREFTDEGHPLIEVIDQGLTRVKNASDSVGIVLKELKAQCQSGTFKLVVGVDGVNALWGQTTLRKEDKSPVYPGELTLIHNLRKLMKNDWNNGAVVATVTQTGSLFTPKAAYLPHELLGKDGFDFLDPFLPIQVTGYSEREFESCYQYYKDRHWIQHEKAHTEDGKKELIFLSNRNPAVLERICSFL</sequence>
<dbReference type="Proteomes" id="UP000694620">
    <property type="component" value="Chromosome 2"/>
</dbReference>
<dbReference type="PANTHER" id="PTHR12810:SF0">
    <property type="entry name" value="SMALL RIBOSOMAL SUBUNIT PROTEIN MS29"/>
    <property type="match status" value="1"/>
</dbReference>
<comment type="similarity">
    <text evidence="2">Belongs to the mitochondrion-specific ribosomal protein mS29 family.</text>
</comment>
<protein>
    <recommendedName>
        <fullName evidence="7">Small ribosomal subunit protein mS29</fullName>
    </recommendedName>
</protein>
<dbReference type="GO" id="GO:0005763">
    <property type="term" value="C:mitochondrial small ribosomal subunit"/>
    <property type="evidence" value="ECO:0007669"/>
    <property type="project" value="TreeGrafter"/>
</dbReference>
<keyword evidence="4" id="KW-0689">Ribosomal protein</keyword>
<keyword evidence="3" id="KW-0809">Transit peptide</keyword>
<organism evidence="9 10">
    <name type="scientific">Erpetoichthys calabaricus</name>
    <name type="common">Rope fish</name>
    <name type="synonym">Calamoichthys calabaricus</name>
    <dbReference type="NCBI Taxonomy" id="27687"/>
    <lineage>
        <taxon>Eukaryota</taxon>
        <taxon>Metazoa</taxon>
        <taxon>Chordata</taxon>
        <taxon>Craniata</taxon>
        <taxon>Vertebrata</taxon>
        <taxon>Euteleostomi</taxon>
        <taxon>Actinopterygii</taxon>
        <taxon>Polypteriformes</taxon>
        <taxon>Polypteridae</taxon>
        <taxon>Erpetoichthys</taxon>
    </lineage>
</organism>
<dbReference type="AlphaFoldDB" id="A0A8C4RME8"/>
<evidence type="ECO:0000256" key="3">
    <source>
        <dbReference type="ARBA" id="ARBA00022946"/>
    </source>
</evidence>
<dbReference type="Pfam" id="PF10236">
    <property type="entry name" value="DAP3"/>
    <property type="match status" value="1"/>
</dbReference>
<keyword evidence="10" id="KW-1185">Reference proteome</keyword>
<reference evidence="9" key="1">
    <citation type="submission" date="2021-06" db="EMBL/GenBank/DDBJ databases">
        <authorList>
            <consortium name="Wellcome Sanger Institute Data Sharing"/>
        </authorList>
    </citation>
    <scope>NUCLEOTIDE SEQUENCE [LARGE SCALE GENOMIC DNA]</scope>
</reference>
<comment type="subcellular location">
    <subcellularLocation>
        <location evidence="1">Mitochondrion</location>
    </subcellularLocation>
</comment>
<evidence type="ECO:0000256" key="7">
    <source>
        <dbReference type="ARBA" id="ARBA00035140"/>
    </source>
</evidence>
<evidence type="ECO:0000256" key="2">
    <source>
        <dbReference type="ARBA" id="ARBA00009863"/>
    </source>
</evidence>
<dbReference type="InterPro" id="IPR008092">
    <property type="entry name" value="Ribosomal_mS29_met"/>
</dbReference>
<keyword evidence="8" id="KW-1133">Transmembrane helix</keyword>
<dbReference type="GeneTree" id="ENSGT00390000015248"/>
<evidence type="ECO:0000256" key="4">
    <source>
        <dbReference type="ARBA" id="ARBA00022980"/>
    </source>
</evidence>
<dbReference type="GO" id="GO:0006915">
    <property type="term" value="P:apoptotic process"/>
    <property type="evidence" value="ECO:0007669"/>
    <property type="project" value="InterPro"/>
</dbReference>
<feature type="transmembrane region" description="Helical" evidence="8">
    <location>
        <begin position="6"/>
        <end position="24"/>
    </location>
</feature>
<dbReference type="GO" id="GO:0003735">
    <property type="term" value="F:structural constituent of ribosome"/>
    <property type="evidence" value="ECO:0007669"/>
    <property type="project" value="TreeGrafter"/>
</dbReference>
<dbReference type="InterPro" id="IPR019368">
    <property type="entry name" value="Ribosomal_mS29"/>
</dbReference>
<evidence type="ECO:0000256" key="5">
    <source>
        <dbReference type="ARBA" id="ARBA00023128"/>
    </source>
</evidence>
<evidence type="ECO:0000256" key="8">
    <source>
        <dbReference type="SAM" id="Phobius"/>
    </source>
</evidence>
<dbReference type="PANTHER" id="PTHR12810">
    <property type="entry name" value="MITOCHONDRIAL 28S RIBOSOMAL PROTEIN S29"/>
    <property type="match status" value="1"/>
</dbReference>
<evidence type="ECO:0000256" key="1">
    <source>
        <dbReference type="ARBA" id="ARBA00004173"/>
    </source>
</evidence>
<proteinExistence type="inferred from homology"/>
<dbReference type="Ensembl" id="ENSECRT00000003963.1">
    <property type="protein sequence ID" value="ENSECRP00000003900.1"/>
    <property type="gene ID" value="ENSECRG00000002149.1"/>
</dbReference>
<keyword evidence="8" id="KW-0812">Transmembrane</keyword>
<accession>A0A8C4RME8</accession>
<evidence type="ECO:0000313" key="9">
    <source>
        <dbReference type="Ensembl" id="ENSECRP00000003900.1"/>
    </source>
</evidence>
<reference evidence="9" key="3">
    <citation type="submission" date="2025-09" db="UniProtKB">
        <authorList>
            <consortium name="Ensembl"/>
        </authorList>
    </citation>
    <scope>IDENTIFICATION</scope>
</reference>
<name>A0A8C4RME8_ERPCA</name>
<keyword evidence="6" id="KW-0687">Ribonucleoprotein</keyword>
<keyword evidence="8" id="KW-0472">Membrane</keyword>
<dbReference type="PRINTS" id="PR01716">
    <property type="entry name" value="DEATHASSOCP3"/>
</dbReference>
<keyword evidence="5" id="KW-0496">Mitochondrion</keyword>